<comment type="caution">
    <text evidence="2">The sequence shown here is derived from an EMBL/GenBank/DDBJ whole genome shotgun (WGS) entry which is preliminary data.</text>
</comment>
<dbReference type="EMBL" id="CAJPVI010000045">
    <property type="protein sequence ID" value="CAG2158229.1"/>
    <property type="molecule type" value="Genomic_DNA"/>
</dbReference>
<dbReference type="Proteomes" id="UP000672657">
    <property type="component" value="Unassembled WGS sequence"/>
</dbReference>
<feature type="region of interest" description="Disordered" evidence="1">
    <location>
        <begin position="1"/>
        <end position="20"/>
    </location>
</feature>
<feature type="compositionally biased region" description="Polar residues" evidence="1">
    <location>
        <begin position="1"/>
        <end position="12"/>
    </location>
</feature>
<dbReference type="RefSeq" id="WP_211956742.1">
    <property type="nucleotide sequence ID" value="NZ_CAJPVI010000045.1"/>
</dbReference>
<proteinExistence type="predicted"/>
<gene>
    <name evidence="2" type="ORF">LMG26411_05888</name>
</gene>
<reference evidence="2 3" key="1">
    <citation type="submission" date="2021-03" db="EMBL/GenBank/DDBJ databases">
        <authorList>
            <person name="Peeters C."/>
        </authorList>
    </citation>
    <scope>NUCLEOTIDE SEQUENCE [LARGE SCALE GENOMIC DNA]</scope>
    <source>
        <strain evidence="2 3">LMG 26411</strain>
    </source>
</reference>
<sequence>MKQSDNSPAEQGSKNDDGVSARDALVTSWLHHFGVEYLQELDLGTLEMLGQLIRDGCTPPTRA</sequence>
<keyword evidence="3" id="KW-1185">Reference proteome</keyword>
<protein>
    <submittedName>
        <fullName evidence="2">Uncharacterized protein</fullName>
    </submittedName>
</protein>
<evidence type="ECO:0000313" key="2">
    <source>
        <dbReference type="EMBL" id="CAG2158229.1"/>
    </source>
</evidence>
<evidence type="ECO:0000313" key="3">
    <source>
        <dbReference type="Proteomes" id="UP000672657"/>
    </source>
</evidence>
<name>A0ABM8TQN2_9BURK</name>
<evidence type="ECO:0000256" key="1">
    <source>
        <dbReference type="SAM" id="MobiDB-lite"/>
    </source>
</evidence>
<organism evidence="2 3">
    <name type="scientific">Cupriavidus numazuensis</name>
    <dbReference type="NCBI Taxonomy" id="221992"/>
    <lineage>
        <taxon>Bacteria</taxon>
        <taxon>Pseudomonadati</taxon>
        <taxon>Pseudomonadota</taxon>
        <taxon>Betaproteobacteria</taxon>
        <taxon>Burkholderiales</taxon>
        <taxon>Burkholderiaceae</taxon>
        <taxon>Cupriavidus</taxon>
    </lineage>
</organism>
<accession>A0ABM8TQN2</accession>